<dbReference type="KEGG" id="phm:PSMK_22060"/>
<dbReference type="InterPro" id="IPR001650">
    <property type="entry name" value="Helicase_C-like"/>
</dbReference>
<dbReference type="RefSeq" id="WP_014437583.1">
    <property type="nucleotide sequence ID" value="NC_017080.1"/>
</dbReference>
<name>I0IGH7_PHYMF</name>
<dbReference type="HOGENOM" id="CLU_005122_7_1_0"/>
<keyword evidence="13" id="KW-1185">Reference proteome</keyword>
<dbReference type="Gene3D" id="2.40.50.140">
    <property type="entry name" value="Nucleic acid-binding proteins"/>
    <property type="match status" value="1"/>
</dbReference>
<dbReference type="STRING" id="1142394.PSMK_22060"/>
<dbReference type="PANTHER" id="PTHR47964">
    <property type="entry name" value="ATP-DEPENDENT DNA HELICASE HOMOLOG RECG, CHLOROPLASTIC"/>
    <property type="match status" value="1"/>
</dbReference>
<evidence type="ECO:0000313" key="12">
    <source>
        <dbReference type="EMBL" id="BAM04365.1"/>
    </source>
</evidence>
<dbReference type="GO" id="GO:0005524">
    <property type="term" value="F:ATP binding"/>
    <property type="evidence" value="ECO:0007669"/>
    <property type="project" value="UniProtKB-KW"/>
</dbReference>
<keyword evidence="4 12" id="KW-0347">Helicase</keyword>
<evidence type="ECO:0000256" key="3">
    <source>
        <dbReference type="ARBA" id="ARBA00022801"/>
    </source>
</evidence>
<reference evidence="12 13" key="1">
    <citation type="submission" date="2012-02" db="EMBL/GenBank/DDBJ databases">
        <title>Complete genome sequence of Phycisphaera mikurensis NBRC 102666.</title>
        <authorList>
            <person name="Ankai A."/>
            <person name="Hosoyama A."/>
            <person name="Terui Y."/>
            <person name="Sekine M."/>
            <person name="Fukai R."/>
            <person name="Kato Y."/>
            <person name="Nakamura S."/>
            <person name="Yamada-Narita S."/>
            <person name="Kawakoshi A."/>
            <person name="Fukunaga Y."/>
            <person name="Yamazaki S."/>
            <person name="Fujita N."/>
        </authorList>
    </citation>
    <scope>NUCLEOTIDE SEQUENCE [LARGE SCALE GENOMIC DNA]</scope>
    <source>
        <strain evidence="13">NBRC 102666 / KCTC 22515 / FYK2301M01</strain>
    </source>
</reference>
<evidence type="ECO:0000256" key="5">
    <source>
        <dbReference type="ARBA" id="ARBA00022840"/>
    </source>
</evidence>
<evidence type="ECO:0000256" key="8">
    <source>
        <dbReference type="ARBA" id="ARBA00049819"/>
    </source>
</evidence>
<keyword evidence="6" id="KW-0238">DNA-binding</keyword>
<accession>I0IGH7</accession>
<evidence type="ECO:0000256" key="6">
    <source>
        <dbReference type="ARBA" id="ARBA00023125"/>
    </source>
</evidence>
<dbReference type="PATRIC" id="fig|1142394.8.peg.2277"/>
<evidence type="ECO:0000313" key="13">
    <source>
        <dbReference type="Proteomes" id="UP000007881"/>
    </source>
</evidence>
<feature type="domain" description="Helicase C-terminal" evidence="11">
    <location>
        <begin position="513"/>
        <end position="673"/>
    </location>
</feature>
<dbReference type="Pfam" id="PF00271">
    <property type="entry name" value="Helicase_C"/>
    <property type="match status" value="1"/>
</dbReference>
<dbReference type="InterPro" id="IPR011545">
    <property type="entry name" value="DEAD/DEAH_box_helicase_dom"/>
</dbReference>
<dbReference type="SUPFAM" id="SSF52540">
    <property type="entry name" value="P-loop containing nucleoside triphosphate hydrolases"/>
    <property type="match status" value="2"/>
</dbReference>
<dbReference type="InterPro" id="IPR027417">
    <property type="entry name" value="P-loop_NTPase"/>
</dbReference>
<evidence type="ECO:0000256" key="9">
    <source>
        <dbReference type="SAM" id="MobiDB-lite"/>
    </source>
</evidence>
<dbReference type="GO" id="GO:0003677">
    <property type="term" value="F:DNA binding"/>
    <property type="evidence" value="ECO:0007669"/>
    <property type="project" value="UniProtKB-KW"/>
</dbReference>
<dbReference type="Proteomes" id="UP000007881">
    <property type="component" value="Chromosome"/>
</dbReference>
<dbReference type="CDD" id="cd04488">
    <property type="entry name" value="RecG_wedge_OBF"/>
    <property type="match status" value="1"/>
</dbReference>
<keyword evidence="2" id="KW-0227">DNA damage</keyword>
<dbReference type="CDD" id="cd17992">
    <property type="entry name" value="DEXHc_RecG"/>
    <property type="match status" value="1"/>
</dbReference>
<dbReference type="InterPro" id="IPR045562">
    <property type="entry name" value="RecG_dom3_C"/>
</dbReference>
<keyword evidence="7" id="KW-0234">DNA repair</keyword>
<proteinExistence type="predicted"/>
<dbReference type="Gene3D" id="3.40.50.300">
    <property type="entry name" value="P-loop containing nucleotide triphosphate hydrolases"/>
    <property type="match status" value="2"/>
</dbReference>
<dbReference type="Pfam" id="PF00270">
    <property type="entry name" value="DEAD"/>
    <property type="match status" value="1"/>
</dbReference>
<evidence type="ECO:0000256" key="1">
    <source>
        <dbReference type="ARBA" id="ARBA00022741"/>
    </source>
</evidence>
<dbReference type="eggNOG" id="COG1200">
    <property type="taxonomic scope" value="Bacteria"/>
</dbReference>
<evidence type="ECO:0000259" key="10">
    <source>
        <dbReference type="PROSITE" id="PS51192"/>
    </source>
</evidence>
<keyword evidence="3 12" id="KW-0378">Hydrolase</keyword>
<dbReference type="InterPro" id="IPR033454">
    <property type="entry name" value="RecG_wedge"/>
</dbReference>
<keyword evidence="1" id="KW-0547">Nucleotide-binding</keyword>
<gene>
    <name evidence="12" type="primary">recG</name>
    <name evidence="12" type="ordered locus">PSMK_22060</name>
</gene>
<feature type="region of interest" description="Disordered" evidence="9">
    <location>
        <begin position="146"/>
        <end position="186"/>
    </location>
</feature>
<evidence type="ECO:0000256" key="4">
    <source>
        <dbReference type="ARBA" id="ARBA00022806"/>
    </source>
</evidence>
<dbReference type="GO" id="GO:0016787">
    <property type="term" value="F:hydrolase activity"/>
    <property type="evidence" value="ECO:0007669"/>
    <property type="project" value="UniProtKB-KW"/>
</dbReference>
<feature type="domain" description="Helicase ATP-binding" evidence="10">
    <location>
        <begin position="314"/>
        <end position="480"/>
    </location>
</feature>
<keyword evidence="5" id="KW-0067">ATP-binding</keyword>
<evidence type="ECO:0000256" key="2">
    <source>
        <dbReference type="ARBA" id="ARBA00022763"/>
    </source>
</evidence>
<dbReference type="SUPFAM" id="SSF50249">
    <property type="entry name" value="Nucleic acid-binding proteins"/>
    <property type="match status" value="1"/>
</dbReference>
<dbReference type="InterPro" id="IPR047112">
    <property type="entry name" value="RecG/Mfd"/>
</dbReference>
<evidence type="ECO:0000256" key="7">
    <source>
        <dbReference type="ARBA" id="ARBA00023204"/>
    </source>
</evidence>
<evidence type="ECO:0000259" key="11">
    <source>
        <dbReference type="PROSITE" id="PS51194"/>
    </source>
</evidence>
<dbReference type="PROSITE" id="PS51194">
    <property type="entry name" value="HELICASE_CTER"/>
    <property type="match status" value="1"/>
</dbReference>
<dbReference type="AlphaFoldDB" id="I0IGH7"/>
<dbReference type="PANTHER" id="PTHR47964:SF1">
    <property type="entry name" value="ATP-DEPENDENT DNA HELICASE HOMOLOG RECG, CHLOROPLASTIC"/>
    <property type="match status" value="1"/>
</dbReference>
<sequence length="741" mass="79852">MAETTDNATGWTLSTPVSALRGVGPHLAGALEQMGLRTLSDLIRHLPHRHEDEHATETIASLADVPEGAVASAEGVVDACRSVGHGRKGRFEATLSDSTGTIKLTWFNAAWMRGKLPAGTRVRVQGKIKRYGPYLQMTGPKWATLADEDEDEGGGEPTIPRTAAGNGLFSPRSAESADGDAPRLRPVYPATERIPSDRLASLIERAVEAVVDQIEDPVPPAIVEHHRMPTLAEAYRRIHAPADRDEIAGARRRLAFNELLVLQLGVAVKRAHTRLKLRAPRLVASAALLEGIAELLPFEMTAAQKRVTAEITADLARPFPMNRLLQGDVGAGKTAVALHAMLIAQAAGKQAALMAPTALLAEQHHQAIEKMLEGTGVRVGLVTAHRRQDVEAVAGRTLDGNDPSRRVDVVVGTHALLSEKLAFRDLGLAVIDEQHRFGVRQRAALRSAGNESPHVLVMTATPIPRTLSLTLLGDLDVSTIDELPPGRIPVASRVVDPAKAADVYAYAEKRIAAGEQVYVVVPSIEPGEHPDPDAPVLKNVEEFQHELAELLPGRRIAVVHGRLKPEERREVMAAFRRHRSDVLLATTVIEVGVDVPNAAVMIIEHADRFGLSQLHQLRGRIGRGAGTASGGKPLCVFLANPRTDEAKERLAALAATADGFKIAEADLTIRGMGEFFGTRQAGAATLRVARLPEDTELLLLARRDAQQIVEADPELAADGHALLRRVLRQSHRGELNLVEVG</sequence>
<dbReference type="PROSITE" id="PS51192">
    <property type="entry name" value="HELICASE_ATP_BIND_1"/>
    <property type="match status" value="1"/>
</dbReference>
<dbReference type="SMART" id="SM00487">
    <property type="entry name" value="DEXDc"/>
    <property type="match status" value="1"/>
</dbReference>
<dbReference type="NCBIfam" id="NF008165">
    <property type="entry name" value="PRK10917.1-3"/>
    <property type="match status" value="1"/>
</dbReference>
<dbReference type="Pfam" id="PF19833">
    <property type="entry name" value="RecG_dom3_C"/>
    <property type="match status" value="1"/>
</dbReference>
<dbReference type="EMBL" id="AP012338">
    <property type="protein sequence ID" value="BAM04365.1"/>
    <property type="molecule type" value="Genomic_DNA"/>
</dbReference>
<dbReference type="InterPro" id="IPR012340">
    <property type="entry name" value="NA-bd_OB-fold"/>
</dbReference>
<organism evidence="12 13">
    <name type="scientific">Phycisphaera mikurensis (strain NBRC 102666 / KCTC 22515 / FYK2301M01)</name>
    <dbReference type="NCBI Taxonomy" id="1142394"/>
    <lineage>
        <taxon>Bacteria</taxon>
        <taxon>Pseudomonadati</taxon>
        <taxon>Planctomycetota</taxon>
        <taxon>Phycisphaerae</taxon>
        <taxon>Phycisphaerales</taxon>
        <taxon>Phycisphaeraceae</taxon>
        <taxon>Phycisphaera</taxon>
    </lineage>
</organism>
<dbReference type="NCBIfam" id="NF008168">
    <property type="entry name" value="PRK10917.2-2"/>
    <property type="match status" value="1"/>
</dbReference>
<dbReference type="GO" id="GO:0006281">
    <property type="term" value="P:DNA repair"/>
    <property type="evidence" value="ECO:0007669"/>
    <property type="project" value="UniProtKB-KW"/>
</dbReference>
<dbReference type="Pfam" id="PF17191">
    <property type="entry name" value="RecG_wedge"/>
    <property type="match status" value="1"/>
</dbReference>
<dbReference type="GO" id="GO:0003678">
    <property type="term" value="F:DNA helicase activity"/>
    <property type="evidence" value="ECO:0007669"/>
    <property type="project" value="TreeGrafter"/>
</dbReference>
<protein>
    <recommendedName>
        <fullName evidence="8">Probable DNA 3'-5' helicase RecG</fullName>
    </recommendedName>
</protein>
<dbReference type="SMART" id="SM00490">
    <property type="entry name" value="HELICc"/>
    <property type="match status" value="1"/>
</dbReference>
<dbReference type="InterPro" id="IPR014001">
    <property type="entry name" value="Helicase_ATP-bd"/>
</dbReference>